<feature type="region of interest" description="Disordered" evidence="1">
    <location>
        <begin position="288"/>
        <end position="325"/>
    </location>
</feature>
<feature type="compositionally biased region" description="Polar residues" evidence="1">
    <location>
        <begin position="300"/>
        <end position="319"/>
    </location>
</feature>
<feature type="compositionally biased region" description="Basic residues" evidence="1">
    <location>
        <begin position="93"/>
        <end position="103"/>
    </location>
</feature>
<feature type="non-terminal residue" evidence="2">
    <location>
        <position position="1"/>
    </location>
</feature>
<proteinExistence type="predicted"/>
<dbReference type="EMBL" id="BARS01009949">
    <property type="protein sequence ID" value="GAF81856.1"/>
    <property type="molecule type" value="Genomic_DNA"/>
</dbReference>
<name>X0T3C0_9ZZZZ</name>
<feature type="compositionally biased region" description="Low complexity" evidence="1">
    <location>
        <begin position="115"/>
        <end position="124"/>
    </location>
</feature>
<reference evidence="2" key="1">
    <citation type="journal article" date="2014" name="Front. Microbiol.">
        <title>High frequency of phylogenetically diverse reductive dehalogenase-homologous genes in deep subseafloor sedimentary metagenomes.</title>
        <authorList>
            <person name="Kawai M."/>
            <person name="Futagami T."/>
            <person name="Toyoda A."/>
            <person name="Takaki Y."/>
            <person name="Nishi S."/>
            <person name="Hori S."/>
            <person name="Arai W."/>
            <person name="Tsubouchi T."/>
            <person name="Morono Y."/>
            <person name="Uchiyama I."/>
            <person name="Ito T."/>
            <person name="Fujiyama A."/>
            <person name="Inagaki F."/>
            <person name="Takami H."/>
        </authorList>
    </citation>
    <scope>NUCLEOTIDE SEQUENCE</scope>
    <source>
        <strain evidence="2">Expedition CK06-06</strain>
    </source>
</reference>
<dbReference type="PANTHER" id="PTHR37474">
    <property type="entry name" value="RNA LIGASE/CYCLIC NUCLEOTIDE PHOSPHODIESTERASE"/>
    <property type="match status" value="1"/>
</dbReference>
<dbReference type="AlphaFoldDB" id="X0T3C0"/>
<feature type="non-terminal residue" evidence="2">
    <location>
        <position position="325"/>
    </location>
</feature>
<dbReference type="PANTHER" id="PTHR37474:SF1">
    <property type="entry name" value="2'-5' RNA LIGASE FAMILY PROTEIN"/>
    <property type="match status" value="1"/>
</dbReference>
<feature type="region of interest" description="Disordered" evidence="1">
    <location>
        <begin position="88"/>
        <end position="156"/>
    </location>
</feature>
<protein>
    <submittedName>
        <fullName evidence="2">Uncharacterized protein</fullName>
    </submittedName>
</protein>
<organism evidence="2">
    <name type="scientific">marine sediment metagenome</name>
    <dbReference type="NCBI Taxonomy" id="412755"/>
    <lineage>
        <taxon>unclassified sequences</taxon>
        <taxon>metagenomes</taxon>
        <taxon>ecological metagenomes</taxon>
    </lineage>
</organism>
<gene>
    <name evidence="2" type="ORF">S01H1_18588</name>
</gene>
<comment type="caution">
    <text evidence="2">The sequence shown here is derived from an EMBL/GenBank/DDBJ whole genome shotgun (WGS) entry which is preliminary data.</text>
</comment>
<evidence type="ECO:0000256" key="1">
    <source>
        <dbReference type="SAM" id="MobiDB-lite"/>
    </source>
</evidence>
<sequence>IRPSPAIRLFHPFVDRLSIAEVTTAVAELIEKYDLESFNVTIDKLLIVPHFEDLQQYNEAQRQLPDQASTIEQAPSEDEERVQALIRSEERKGKRKLAKRKAKEKAVRSLRESNDNGNGNSNGNGDDEGEPGSESPNNTFYGSPKEPSPKDKLKNQKKKMGEFNGPCVLCLEPSDESKIHIQAFREILRKKLFANYDPFSPSSTVTNPNTLQLGLPLAILRQHGVASSGSTLSKKNKEGCTFRPTITLGRFSTVTKAVEVANKLQQVWEPLSFHVSDLHMVSKLETSSIKSSRDDAEMGDSQSSDPYSIQVDENGTPTLLENREL</sequence>
<evidence type="ECO:0000313" key="2">
    <source>
        <dbReference type="EMBL" id="GAF81856.1"/>
    </source>
</evidence>
<accession>X0T3C0</accession>
<feature type="compositionally biased region" description="Basic and acidic residues" evidence="1">
    <location>
        <begin position="104"/>
        <end position="114"/>
    </location>
</feature>